<accession>A0A6N7RSB7</accession>
<reference evidence="2" key="1">
    <citation type="submission" date="2019-08" db="EMBL/GenBank/DDBJ databases">
        <title>Arthrobacter sp. nov., isolated from plateau pika and Tibetan wild ass.</title>
        <authorList>
            <person name="Ge Y."/>
        </authorList>
    </citation>
    <scope>NUCLEOTIDE SEQUENCE [LARGE SCALE GENOMIC DNA]</scope>
    <source>
        <strain evidence="2">HF-4214</strain>
    </source>
</reference>
<evidence type="ECO:0008006" key="3">
    <source>
        <dbReference type="Google" id="ProtNLM"/>
    </source>
</evidence>
<proteinExistence type="predicted"/>
<dbReference type="AlphaFoldDB" id="A0A6N7RSB7"/>
<sequence>MKSLFYLIKVAILGNMRIVFSHISAFELARASCSPFLHRQPAPHTFLLPDRAPSAIEEAERLAGSLSEPCHFLASRNTRPRSPQRIVCHSVRDGQLPRGSILRVGAAPDDAFACSPELFFPQIATTAQRIEVVRVGFELCGTYAISRAHPEGFYKRDPLTTVARMQAFLERVPGLHGAKAARWALQYVLPNSASPRETTVAMLLRLPCAFGGRGAETPSLNHEVTVTRRLGRTKETKTYRIDLYWPRAKLGLEYDSDLKHTGPDRIAHDARRRNDLESIGITMLTATNRQVKSLWEFNKLADVIAGQLGKQVRPRCKDYAARQRELHARLMRSGL</sequence>
<protein>
    <recommendedName>
        <fullName evidence="3">DUF559 domain-containing protein</fullName>
    </recommendedName>
</protein>
<comment type="caution">
    <text evidence="1">The sequence shown here is derived from an EMBL/GenBank/DDBJ whole genome shotgun (WGS) entry which is preliminary data.</text>
</comment>
<dbReference type="Proteomes" id="UP000438093">
    <property type="component" value="Unassembled WGS sequence"/>
</dbReference>
<gene>
    <name evidence="1" type="ORF">GJG86_13710</name>
</gene>
<organism evidence="1 2">
    <name type="scientific">Eggerthella guodeyinii</name>
    <dbReference type="NCBI Taxonomy" id="2690837"/>
    <lineage>
        <taxon>Bacteria</taxon>
        <taxon>Bacillati</taxon>
        <taxon>Actinomycetota</taxon>
        <taxon>Coriobacteriia</taxon>
        <taxon>Eggerthellales</taxon>
        <taxon>Eggerthellaceae</taxon>
        <taxon>Eggerthella</taxon>
    </lineage>
</organism>
<keyword evidence="2" id="KW-1185">Reference proteome</keyword>
<evidence type="ECO:0000313" key="1">
    <source>
        <dbReference type="EMBL" id="MRX83538.1"/>
    </source>
</evidence>
<name>A0A6N7RSB7_9ACTN</name>
<dbReference type="Gene3D" id="3.40.960.10">
    <property type="entry name" value="VSR Endonuclease"/>
    <property type="match status" value="1"/>
</dbReference>
<dbReference type="RefSeq" id="WP_154334358.1">
    <property type="nucleotide sequence ID" value="NZ_VTFY01000012.1"/>
</dbReference>
<dbReference type="EMBL" id="VTFY01000012">
    <property type="protein sequence ID" value="MRX83538.1"/>
    <property type="molecule type" value="Genomic_DNA"/>
</dbReference>
<evidence type="ECO:0000313" key="2">
    <source>
        <dbReference type="Proteomes" id="UP000438093"/>
    </source>
</evidence>